<gene>
    <name evidence="2" type="ORF">LUCI_3178</name>
</gene>
<keyword evidence="3" id="KW-1185">Reference proteome</keyword>
<feature type="transmembrane region" description="Helical" evidence="1">
    <location>
        <begin position="56"/>
        <end position="76"/>
    </location>
</feature>
<evidence type="ECO:0000256" key="1">
    <source>
        <dbReference type="SAM" id="Phobius"/>
    </source>
</evidence>
<dbReference type="Pfam" id="PF12670">
    <property type="entry name" value="DUF3792"/>
    <property type="match status" value="1"/>
</dbReference>
<dbReference type="InterPro" id="IPR023804">
    <property type="entry name" value="DUF3792_TM"/>
</dbReference>
<dbReference type="EMBL" id="UPPP01000083">
    <property type="protein sequence ID" value="VBB07913.1"/>
    <property type="molecule type" value="Genomic_DNA"/>
</dbReference>
<feature type="transmembrane region" description="Helical" evidence="1">
    <location>
        <begin position="83"/>
        <end position="104"/>
    </location>
</feature>
<dbReference type="RefSeq" id="WP_122628835.1">
    <property type="nucleotide sequence ID" value="NZ_UPPP01000083.1"/>
</dbReference>
<keyword evidence="1" id="KW-0472">Membrane</keyword>
<feature type="transmembrane region" description="Helical" evidence="1">
    <location>
        <begin position="110"/>
        <end position="135"/>
    </location>
</feature>
<keyword evidence="1" id="KW-0812">Transmembrane</keyword>
<dbReference type="OrthoDB" id="1685005at2"/>
<protein>
    <recommendedName>
        <fullName evidence="4">TIGR04086 family membrane protein</fullName>
    </recommendedName>
</protein>
<accession>A0A498RCW5</accession>
<sequence>MARVSRNSSLTPPRKTQSAVTVIIKGAFMSLFVSVICTLLLSLVSLIAENLRLDHYVQYIMVAITMLSIFIGSAFATQKAASMGLILGMTIGVVYVLLSVAIGMKLSHETISLLVLANKLAAGIAAGALGGLVGINLS</sequence>
<evidence type="ECO:0000313" key="3">
    <source>
        <dbReference type="Proteomes" id="UP000277811"/>
    </source>
</evidence>
<keyword evidence="1" id="KW-1133">Transmembrane helix</keyword>
<reference evidence="2 3" key="1">
    <citation type="submission" date="2018-06" db="EMBL/GenBank/DDBJ databases">
        <authorList>
            <person name="Strepis N."/>
        </authorList>
    </citation>
    <scope>NUCLEOTIDE SEQUENCE [LARGE SCALE GENOMIC DNA]</scope>
    <source>
        <strain evidence="2">LUCI</strain>
    </source>
</reference>
<evidence type="ECO:0000313" key="2">
    <source>
        <dbReference type="EMBL" id="VBB07913.1"/>
    </source>
</evidence>
<name>A0A498RCW5_9FIRM</name>
<dbReference type="AlphaFoldDB" id="A0A498RCW5"/>
<organism evidence="2 3">
    <name type="scientific">Lucifera butyrica</name>
    <dbReference type="NCBI Taxonomy" id="1351585"/>
    <lineage>
        <taxon>Bacteria</taxon>
        <taxon>Bacillati</taxon>
        <taxon>Bacillota</taxon>
        <taxon>Negativicutes</taxon>
        <taxon>Veillonellales</taxon>
        <taxon>Veillonellaceae</taxon>
        <taxon>Lucifera</taxon>
    </lineage>
</organism>
<dbReference type="Proteomes" id="UP000277811">
    <property type="component" value="Unassembled WGS sequence"/>
</dbReference>
<evidence type="ECO:0008006" key="4">
    <source>
        <dbReference type="Google" id="ProtNLM"/>
    </source>
</evidence>
<feature type="transmembrane region" description="Helical" evidence="1">
    <location>
        <begin position="20"/>
        <end position="44"/>
    </location>
</feature>
<proteinExistence type="predicted"/>
<dbReference type="NCBIfam" id="TIGR04086">
    <property type="entry name" value="TIGR04086_membr"/>
    <property type="match status" value="1"/>
</dbReference>